<dbReference type="GO" id="GO:0005886">
    <property type="term" value="C:plasma membrane"/>
    <property type="evidence" value="ECO:0007669"/>
    <property type="project" value="UniProtKB-SubCell"/>
</dbReference>
<dbReference type="Proteomes" id="UP000750197">
    <property type="component" value="Unassembled WGS sequence"/>
</dbReference>
<comment type="subcellular location">
    <subcellularLocation>
        <location evidence="9">Cell membrane</location>
        <topology evidence="9">Multi-pass membrane protein</topology>
    </subcellularLocation>
</comment>
<gene>
    <name evidence="9 11" type="primary">kdpA</name>
    <name evidence="10" type="ORF">J9259_00480</name>
    <name evidence="11" type="ORF">KIY12_00510</name>
</gene>
<feature type="transmembrane region" description="Helical" evidence="9">
    <location>
        <begin position="6"/>
        <end position="33"/>
    </location>
</feature>
<feature type="transmembrane region" description="Helical" evidence="9">
    <location>
        <begin position="380"/>
        <end position="402"/>
    </location>
</feature>
<dbReference type="Proteomes" id="UP000716004">
    <property type="component" value="Unassembled WGS sequence"/>
</dbReference>
<evidence type="ECO:0000256" key="1">
    <source>
        <dbReference type="ARBA" id="ARBA00022448"/>
    </source>
</evidence>
<dbReference type="PANTHER" id="PTHR30607">
    <property type="entry name" value="POTASSIUM-TRANSPORTING ATPASE A CHAIN"/>
    <property type="match status" value="1"/>
</dbReference>
<evidence type="ECO:0000256" key="9">
    <source>
        <dbReference type="HAMAP-Rule" id="MF_00275"/>
    </source>
</evidence>
<proteinExistence type="inferred from homology"/>
<keyword evidence="5 9" id="KW-0630">Potassium</keyword>
<keyword evidence="2 9" id="KW-1003">Cell membrane</keyword>
<feature type="transmembrane region" description="Helical" evidence="9">
    <location>
        <begin position="137"/>
        <end position="157"/>
    </location>
</feature>
<evidence type="ECO:0000256" key="3">
    <source>
        <dbReference type="ARBA" id="ARBA00022538"/>
    </source>
</evidence>
<protein>
    <recommendedName>
        <fullName evidence="9">Potassium-transporting ATPase potassium-binding subunit</fullName>
    </recommendedName>
    <alternativeName>
        <fullName evidence="9">ATP phosphohydrolase [potassium-transporting] A chain</fullName>
    </alternativeName>
    <alternativeName>
        <fullName evidence="9">Potassium-binding and translocating subunit A</fullName>
    </alternativeName>
    <alternativeName>
        <fullName evidence="9">Potassium-translocating ATPase A chain</fullName>
    </alternativeName>
</protein>
<dbReference type="AlphaFoldDB" id="A0A8J7YVK5"/>
<dbReference type="PIRSF" id="PIRSF001294">
    <property type="entry name" value="K_ATPaseA"/>
    <property type="match status" value="1"/>
</dbReference>
<dbReference type="EMBL" id="JAGVSJ010000001">
    <property type="protein sequence ID" value="MBX8630992.1"/>
    <property type="molecule type" value="Genomic_DNA"/>
</dbReference>
<feature type="transmembrane region" description="Helical" evidence="9">
    <location>
        <begin position="422"/>
        <end position="444"/>
    </location>
</feature>
<reference evidence="11" key="1">
    <citation type="submission" date="2021-05" db="EMBL/GenBank/DDBJ databases">
        <title>Genomic insights into ecological role and evolution of a novel Thermoplasmata order Candidatus Sysuiplasmatales.</title>
        <authorList>
            <person name="Yuan Y."/>
        </authorList>
    </citation>
    <scope>NUCLEOTIDE SEQUENCE</scope>
    <source>
        <strain evidence="11">TUT19-bin139</strain>
        <strain evidence="10">YP2-bin.285</strain>
    </source>
</reference>
<evidence type="ECO:0000256" key="7">
    <source>
        <dbReference type="ARBA" id="ARBA00023065"/>
    </source>
</evidence>
<evidence type="ECO:0000313" key="10">
    <source>
        <dbReference type="EMBL" id="MBX8630992.1"/>
    </source>
</evidence>
<accession>A0A8J7YVK5</accession>
<dbReference type="GO" id="GO:0030955">
    <property type="term" value="F:potassium ion binding"/>
    <property type="evidence" value="ECO:0007669"/>
    <property type="project" value="UniProtKB-UniRule"/>
</dbReference>
<evidence type="ECO:0000256" key="4">
    <source>
        <dbReference type="ARBA" id="ARBA00022692"/>
    </source>
</evidence>
<comment type="caution">
    <text evidence="11">The sequence shown here is derived from an EMBL/GenBank/DDBJ whole genome shotgun (WGS) entry which is preliminary data.</text>
</comment>
<feature type="transmembrane region" description="Helical" evidence="9">
    <location>
        <begin position="254"/>
        <end position="274"/>
    </location>
</feature>
<keyword evidence="7 9" id="KW-0406">Ion transport</keyword>
<evidence type="ECO:0000313" key="12">
    <source>
        <dbReference type="Proteomes" id="UP000750197"/>
    </source>
</evidence>
<feature type="transmembrane region" description="Helical" evidence="9">
    <location>
        <begin position="532"/>
        <end position="553"/>
    </location>
</feature>
<dbReference type="GO" id="GO:0008556">
    <property type="term" value="F:P-type potassium transmembrane transporter activity"/>
    <property type="evidence" value="ECO:0007669"/>
    <property type="project" value="InterPro"/>
</dbReference>
<feature type="transmembrane region" description="Helical" evidence="9">
    <location>
        <begin position="484"/>
        <end position="512"/>
    </location>
</feature>
<organism evidence="11 12">
    <name type="scientific">Candidatus Sysuiplasma superficiale</name>
    <dbReference type="NCBI Taxonomy" id="2823368"/>
    <lineage>
        <taxon>Archaea</taxon>
        <taxon>Methanobacteriati</taxon>
        <taxon>Thermoplasmatota</taxon>
        <taxon>Thermoplasmata</taxon>
        <taxon>Candidatus Sysuiplasmatales</taxon>
        <taxon>Candidatus Sysuiplasmataceae</taxon>
        <taxon>Candidatus Sysuiplasma</taxon>
    </lineage>
</organism>
<keyword evidence="1 9" id="KW-0813">Transport</keyword>
<comment type="similarity">
    <text evidence="9">Belongs to the KdpA family.</text>
</comment>
<name>A0A8J7YVK5_9ARCH</name>
<evidence type="ECO:0000256" key="6">
    <source>
        <dbReference type="ARBA" id="ARBA00022989"/>
    </source>
</evidence>
<sequence length="563" mass="60852">MIPIVSFIQIAFLLFLILLLSKLLGGYMARLYLGKRMAVDRFMLPVENAIYRILGVNPKIEMDWKEYLKALLLTNLSFGVVSFLVLYFQQLLPLNPNHVGSLPLLLNLTTVSSFLTNTNIQHYTGELQLSYFSQMGAITFLMFVSAATGIVAAVAFIRGIVNQNSKVGNFYKDFVTTITRILIPISAVEAIVFIYLGMPQTFQAAIIAHTIDMGNQYIFRGPVASLESIKFLGTNGGGFFGADSSYPFENPGPVSNYLELISEAVIPFGLIFSFGHIIRNPKQARVLIAVTVSILLIAVGISLYAEYLPNHIISGLPVNQSSGNWAGKDTRFSIAESTFSLILNTYTMTGGPNVNINQMSPLSIGVAIFGMELQGTPGGVGTGLITLLVYMMLAVFISGLMVGRTPEFIGKKISTGVMRYAVIFVLLHPILILIPTAITILSGFSRFIFLPPNEAFTALLYEFTSAAANNGSAMGGVVSPQNSAFFYIAEAAVMIIGRYAPIAIALSICGVLSSTKISSQAKTVMMTDDPVFGVFLFGFIIVMSALLFLPVLVLGPLAGFLGG</sequence>
<feature type="transmembrane region" description="Helical" evidence="9">
    <location>
        <begin position="286"/>
        <end position="305"/>
    </location>
</feature>
<dbReference type="EMBL" id="JAHEAC010000001">
    <property type="protein sequence ID" value="MBX8643206.1"/>
    <property type="molecule type" value="Genomic_DNA"/>
</dbReference>
<feature type="transmembrane region" description="Helical" evidence="9">
    <location>
        <begin position="67"/>
        <end position="88"/>
    </location>
</feature>
<dbReference type="NCBIfam" id="TIGR00680">
    <property type="entry name" value="kdpA"/>
    <property type="match status" value="1"/>
</dbReference>
<evidence type="ECO:0000256" key="2">
    <source>
        <dbReference type="ARBA" id="ARBA00022475"/>
    </source>
</evidence>
<dbReference type="PANTHER" id="PTHR30607:SF2">
    <property type="entry name" value="POTASSIUM-TRANSPORTING ATPASE POTASSIUM-BINDING SUBUNIT"/>
    <property type="match status" value="1"/>
</dbReference>
<dbReference type="HAMAP" id="MF_00275">
    <property type="entry name" value="KdpA"/>
    <property type="match status" value="1"/>
</dbReference>
<evidence type="ECO:0000256" key="8">
    <source>
        <dbReference type="ARBA" id="ARBA00023136"/>
    </source>
</evidence>
<keyword evidence="3 9" id="KW-0633">Potassium transport</keyword>
<dbReference type="Pfam" id="PF03814">
    <property type="entry name" value="KdpA"/>
    <property type="match status" value="1"/>
</dbReference>
<comment type="function">
    <text evidence="9">Part of the high-affinity ATP-driven potassium transport (or Kdp) system, which catalyzes the hydrolysis of ATP coupled with the electrogenic transport of potassium into the cytoplasm. This subunit binds the extracellular potassium ions and delivers the ions to the membrane domain of KdpB through an intramembrane tunnel.</text>
</comment>
<keyword evidence="8 9" id="KW-0472">Membrane</keyword>
<comment type="subunit">
    <text evidence="9">The system is composed of three essential subunits: KdpA, KdpB and KdpC.</text>
</comment>
<dbReference type="InterPro" id="IPR004623">
    <property type="entry name" value="KdpA"/>
</dbReference>
<keyword evidence="6 9" id="KW-1133">Transmembrane helix</keyword>
<evidence type="ECO:0000256" key="5">
    <source>
        <dbReference type="ARBA" id="ARBA00022958"/>
    </source>
</evidence>
<feature type="transmembrane region" description="Helical" evidence="9">
    <location>
        <begin position="178"/>
        <end position="198"/>
    </location>
</feature>
<keyword evidence="4 9" id="KW-0812">Transmembrane</keyword>
<evidence type="ECO:0000313" key="11">
    <source>
        <dbReference type="EMBL" id="MBX8643206.1"/>
    </source>
</evidence>